<comment type="caution">
    <text evidence="1">The sequence shown here is derived from an EMBL/GenBank/DDBJ whole genome shotgun (WGS) entry which is preliminary data.</text>
</comment>
<dbReference type="RefSeq" id="XP_067181603.1">
    <property type="nucleotide sequence ID" value="XM_067325576.1"/>
</dbReference>
<evidence type="ECO:0000313" key="1">
    <source>
        <dbReference type="EMBL" id="KAG5487926.1"/>
    </source>
</evidence>
<dbReference type="Gene3D" id="3.40.50.11340">
    <property type="match status" value="1"/>
</dbReference>
<sequence length="834" mass="91433">MEGGSVSSLGLKARVSRDRTALKESDSTHSSFATVPPLTSSFSSTWRQRLYFTTANFLLLVLISTLPLTKASGLFSIDARSPPPPVNVTDRPPASYPELPVGEQALPPIRVGASDRVCALCTSGVVYAHAGAEGGAVAAADARLPRDVTTLVCRDVSPAGEAVLASVEECVARLHHVGLLRAAATREEAVNASCVRVTVPSIVGHMSGGSSACPAFLAEMRPVHAGHARVQVRFPRMPSWPLPGGRALPYVGTAAVRDTDVDRDVAPPVAVELTSDGSAIVLRFGPDATSTVPGAFELRCATYFLSVFVGCFGRQHNQLQEILHGLAFARASNRTYVLPTFVPESYAPFVRYDASKLYGFNAIRREGRYCFVTNDEVKPIFAQLQALGAVLDLRRFDYNGNADAPLSRRRPTQRRSSFWWKLPPVRSGVREYNLDGWLADTRTFSPPVLSVADHRPTSVLFCESVGELTVADVFGSHTEARLYSRWDRMQIYAARMLELLGGDHVSDAAGGEAVQVRMGVISGEMAFFFHPQLEEATWLFGLLRPSAHVSAEADRVYSDNAEALAWPTEGAAAGGAERLVLRDTLRPENFKGVVGIHVRRREGTCRREAMDLGYTNFALRPGTYALDRTDPSWAGRHSTVTSIELDCSWTVGSVAELYRQYAQWLWTNVSDASGRKCVPTSYVAYDDQSGPMAEKLERALQMLSADAVARPRNGTVTRYPDRYVASYDRRIDTSFRALYNAAQRTAVAQVRASRRSPDYDRALREALVGILYEPGLQEMQAMSFDYIMLTNMAVFRGNIISSVATNVMLRRWGRGLANHGVLAGYQETFYKGVF</sequence>
<reference evidence="2" key="2">
    <citation type="journal article" date="2021" name="Sci. Data">
        <title>Chromosome-scale genome sequencing, assembly and annotation of six genomes from subfamily Leishmaniinae.</title>
        <authorList>
            <person name="Almutairi H."/>
            <person name="Urbaniak M.D."/>
            <person name="Bates M.D."/>
            <person name="Jariyapan N."/>
            <person name="Kwakye-Nuako G."/>
            <person name="Thomaz Soccol V."/>
            <person name="Al-Salem W.S."/>
            <person name="Dillon R.J."/>
            <person name="Bates P.A."/>
            <person name="Gatherer D."/>
        </authorList>
    </citation>
    <scope>NUCLEOTIDE SEQUENCE [LARGE SCALE GENOMIC DNA]</scope>
</reference>
<keyword evidence="2" id="KW-1185">Reference proteome</keyword>
<dbReference type="Proteomes" id="UP000673552">
    <property type="component" value="Unassembled WGS sequence"/>
</dbReference>
<dbReference type="AlphaFoldDB" id="A0A836KUW6"/>
<dbReference type="OrthoDB" id="262657at2759"/>
<dbReference type="KEGG" id="lmat:92518088"/>
<dbReference type="GeneID" id="92518088"/>
<organism evidence="1 2">
    <name type="scientific">Leishmania martiniquensis</name>
    <dbReference type="NCBI Taxonomy" id="1580590"/>
    <lineage>
        <taxon>Eukaryota</taxon>
        <taxon>Discoba</taxon>
        <taxon>Euglenozoa</taxon>
        <taxon>Kinetoplastea</taxon>
        <taxon>Metakinetoplastina</taxon>
        <taxon>Trypanosomatida</taxon>
        <taxon>Trypanosomatidae</taxon>
        <taxon>Leishmaniinae</taxon>
        <taxon>Leishmania</taxon>
    </lineage>
</organism>
<dbReference type="EMBL" id="JAFEUZ010000002">
    <property type="protein sequence ID" value="KAG5487926.1"/>
    <property type="molecule type" value="Genomic_DNA"/>
</dbReference>
<accession>A0A836KUW6</accession>
<gene>
    <name evidence="1" type="ORF">LSCM1_08241</name>
</gene>
<protein>
    <recommendedName>
        <fullName evidence="3">Phosphoglycan beta 1,2 arabinosyltransferase</fullName>
    </recommendedName>
</protein>
<evidence type="ECO:0000313" key="2">
    <source>
        <dbReference type="Proteomes" id="UP000673552"/>
    </source>
</evidence>
<name>A0A836KUW6_9TRYP</name>
<reference evidence="2" key="1">
    <citation type="journal article" date="2021" name="Microbiol. Resour. Announc.">
        <title>LGAAP: Leishmaniinae Genome Assembly and Annotation Pipeline.</title>
        <authorList>
            <person name="Almutairi H."/>
            <person name="Urbaniak M.D."/>
            <person name="Bates M.D."/>
            <person name="Jariyapan N."/>
            <person name="Kwakye-Nuako G."/>
            <person name="Thomaz-Soccol V."/>
            <person name="Al-Salem W.S."/>
            <person name="Dillon R.J."/>
            <person name="Bates P.A."/>
            <person name="Gatherer D."/>
        </authorList>
    </citation>
    <scope>NUCLEOTIDE SEQUENCE [LARGE SCALE GENOMIC DNA]</scope>
</reference>
<evidence type="ECO:0008006" key="3">
    <source>
        <dbReference type="Google" id="ProtNLM"/>
    </source>
</evidence>
<proteinExistence type="predicted"/>